<evidence type="ECO:0000259" key="3">
    <source>
        <dbReference type="SMART" id="SM00382"/>
    </source>
</evidence>
<dbReference type="SUPFAM" id="SSF52540">
    <property type="entry name" value="P-loop containing nucleoside triphosphate hydrolases"/>
    <property type="match status" value="1"/>
</dbReference>
<dbReference type="InterPro" id="IPR045735">
    <property type="entry name" value="Spore_III_AA_AAA+_ATPase"/>
</dbReference>
<organism evidence="4 5">
    <name type="scientific">Sphaeroforma arctica JP610</name>
    <dbReference type="NCBI Taxonomy" id="667725"/>
    <lineage>
        <taxon>Eukaryota</taxon>
        <taxon>Ichthyosporea</taxon>
        <taxon>Ichthyophonida</taxon>
        <taxon>Sphaeroforma</taxon>
    </lineage>
</organism>
<dbReference type="EMBL" id="KQ242972">
    <property type="protein sequence ID" value="KNC76762.1"/>
    <property type="molecule type" value="Genomic_DNA"/>
</dbReference>
<dbReference type="GeneID" id="25911260"/>
<evidence type="ECO:0000313" key="4">
    <source>
        <dbReference type="EMBL" id="KNC76762.1"/>
    </source>
</evidence>
<evidence type="ECO:0000313" key="5">
    <source>
        <dbReference type="Proteomes" id="UP000054560"/>
    </source>
</evidence>
<keyword evidence="2" id="KW-0067">ATP-binding</keyword>
<dbReference type="GO" id="GO:0005524">
    <property type="term" value="F:ATP binding"/>
    <property type="evidence" value="ECO:0007669"/>
    <property type="project" value="UniProtKB-KW"/>
</dbReference>
<name>A0A0L0FJ09_9EUKA</name>
<dbReference type="eggNOG" id="ENOG502QQ4X">
    <property type="taxonomic scope" value="Eukaryota"/>
</dbReference>
<protein>
    <recommendedName>
        <fullName evidence="3">AAA+ ATPase domain-containing protein</fullName>
    </recommendedName>
</protein>
<gene>
    <name evidence="4" type="ORF">SARC_10756</name>
</gene>
<accession>A0A0L0FJ09</accession>
<sequence length="338" mass="36726">HPNNIAVDPYVTINDDDVKTLLQLLPEAYLRPLIDPNTWKGLTDIVMDVGRRPTLTYGSERVYLFDSPIEPQPHAAHTTNSHRHAWNQSPEHIVVTKSHIEEVVDRLGGKQKFGSDNRAGTDGSLHRISALRSRSGEILGLTCRVGKTITGGAHSLSDVLLNGNKSILVLGAPGSGKTALIREIARILSQQSNVLVVDTSNEIAGDGDVPHKCIGHARRVQVPGAHSQDRLLIEVVQNHTPQVIVIDEIGRANEVHATRTVKQRGVRMIASAHGDFRKLQANTQLSGLLGRTADVILPKGVHKTCRVESPTFDLVVELKAGVCVSSNGFGRSSEYVDI</sequence>
<dbReference type="AlphaFoldDB" id="A0A0L0FJ09"/>
<keyword evidence="5" id="KW-1185">Reference proteome</keyword>
<dbReference type="CDD" id="cd00009">
    <property type="entry name" value="AAA"/>
    <property type="match status" value="1"/>
</dbReference>
<feature type="non-terminal residue" evidence="4">
    <location>
        <position position="1"/>
    </location>
</feature>
<dbReference type="PANTHER" id="PTHR20953:SF3">
    <property type="entry name" value="P-LOOP CONTAINING NUCLEOSIDE TRIPHOSPHATE HYDROLASES SUPERFAMILY PROTEIN"/>
    <property type="match status" value="1"/>
</dbReference>
<dbReference type="Proteomes" id="UP000054560">
    <property type="component" value="Unassembled WGS sequence"/>
</dbReference>
<proteinExistence type="predicted"/>
<feature type="domain" description="AAA+ ATPase" evidence="3">
    <location>
        <begin position="163"/>
        <end position="302"/>
    </location>
</feature>
<dbReference type="Pfam" id="PF19568">
    <property type="entry name" value="Spore_III_AA"/>
    <property type="match status" value="1"/>
</dbReference>
<evidence type="ECO:0000256" key="2">
    <source>
        <dbReference type="ARBA" id="ARBA00022840"/>
    </source>
</evidence>
<dbReference type="Gene3D" id="3.40.50.300">
    <property type="entry name" value="P-loop containing nucleotide triphosphate hydrolases"/>
    <property type="match status" value="1"/>
</dbReference>
<reference evidence="4 5" key="1">
    <citation type="submission" date="2011-02" db="EMBL/GenBank/DDBJ databases">
        <title>The Genome Sequence of Sphaeroforma arctica JP610.</title>
        <authorList>
            <consortium name="The Broad Institute Genome Sequencing Platform"/>
            <person name="Russ C."/>
            <person name="Cuomo C."/>
            <person name="Young S.K."/>
            <person name="Zeng Q."/>
            <person name="Gargeya S."/>
            <person name="Alvarado L."/>
            <person name="Berlin A."/>
            <person name="Chapman S.B."/>
            <person name="Chen Z."/>
            <person name="Freedman E."/>
            <person name="Gellesch M."/>
            <person name="Goldberg J."/>
            <person name="Griggs A."/>
            <person name="Gujja S."/>
            <person name="Heilman E."/>
            <person name="Heiman D."/>
            <person name="Howarth C."/>
            <person name="Mehta T."/>
            <person name="Neiman D."/>
            <person name="Pearson M."/>
            <person name="Roberts A."/>
            <person name="Saif S."/>
            <person name="Shea T."/>
            <person name="Shenoy N."/>
            <person name="Sisk P."/>
            <person name="Stolte C."/>
            <person name="Sykes S."/>
            <person name="White J."/>
            <person name="Yandava C."/>
            <person name="Burger G."/>
            <person name="Gray M.W."/>
            <person name="Holland P.W.H."/>
            <person name="King N."/>
            <person name="Lang F.B.F."/>
            <person name="Roger A.J."/>
            <person name="Ruiz-Trillo I."/>
            <person name="Haas B."/>
            <person name="Nusbaum C."/>
            <person name="Birren B."/>
        </authorList>
    </citation>
    <scope>NUCLEOTIDE SEQUENCE [LARGE SCALE GENOMIC DNA]</scope>
    <source>
        <strain evidence="4 5">JP610</strain>
    </source>
</reference>
<keyword evidence="1" id="KW-0547">Nucleotide-binding</keyword>
<dbReference type="InterPro" id="IPR003593">
    <property type="entry name" value="AAA+_ATPase"/>
</dbReference>
<dbReference type="RefSeq" id="XP_014150664.1">
    <property type="nucleotide sequence ID" value="XM_014295189.1"/>
</dbReference>
<dbReference type="SMART" id="SM00382">
    <property type="entry name" value="AAA"/>
    <property type="match status" value="1"/>
</dbReference>
<dbReference type="STRING" id="667725.A0A0L0FJ09"/>
<evidence type="ECO:0000256" key="1">
    <source>
        <dbReference type="ARBA" id="ARBA00022741"/>
    </source>
</evidence>
<dbReference type="OrthoDB" id="26838at2759"/>
<dbReference type="PANTHER" id="PTHR20953">
    <property type="entry name" value="KINASE-RELATED"/>
    <property type="match status" value="1"/>
</dbReference>
<dbReference type="InterPro" id="IPR027417">
    <property type="entry name" value="P-loop_NTPase"/>
</dbReference>